<keyword evidence="2" id="KW-1185">Reference proteome</keyword>
<name>A0ACC2URH7_9FUNG</name>
<dbReference type="EC" id="4.3.1.19" evidence="1"/>
<comment type="caution">
    <text evidence="1">The sequence shown here is derived from an EMBL/GenBank/DDBJ whole genome shotgun (WGS) entry which is preliminary data.</text>
</comment>
<reference evidence="1" key="1">
    <citation type="submission" date="2022-04" db="EMBL/GenBank/DDBJ databases">
        <title>Genome of the entomopathogenic fungus Entomophthora muscae.</title>
        <authorList>
            <person name="Elya C."/>
            <person name="Lovett B.R."/>
            <person name="Lee E."/>
            <person name="Macias A.M."/>
            <person name="Hajek A.E."/>
            <person name="De Bivort B.L."/>
            <person name="Kasson M.T."/>
            <person name="De Fine Licht H.H."/>
            <person name="Stajich J.E."/>
        </authorList>
    </citation>
    <scope>NUCLEOTIDE SEQUENCE</scope>
    <source>
        <strain evidence="1">Berkeley</strain>
    </source>
</reference>
<sequence length="596" mass="65371">MRSPPFPSQIATMAESEPQGFDYLSEILTAPVYDVAVETPLQLGVNLSQRFNLKGATNGSSASRPEIKILYKREDLQPVFSFKIRGAYNKLRSLTQEQKECGVVAVSAGNHAQGVAMAAKKLGINATIVMPLNTPAIKWKNVERLGAKVILKGNDFDEAKVEGRRLVQENGMTDIPPFDDPYVIAGQGTIGVEILRQAGNLDDIEAIFCCCGGGGLVSGIASYVKRLKPSIKIFAVETTDSYALTHSLRTGSQSSLPQVGLFADGAAVCVVGAETLRIASSLLDGVILVTNDDICAAIKDVFEDTRSVVEPAGALSVAGLKRWLSLTRRCTIDPFPMEKGEVQTAFSRNSNGPFVYFPDTQVLLSSKFLQSWVSPLSLPTQSQKSTFVTILSGANMNFDRLRFVADRADLGLKKEALISVTLPESPGSFINLHKMILPRNVTSFSYRYSDSKDGRVMLAFSLINPEDRDCELAELFSKMESQSGFKNMTDLSDNELAKSHARFLVGGRSSVPNERLFRFEFPERPNALGAFLSGLNISWNVSLFQYRNYGGDTGKVLVGIQVPPEDNSAMETFLRKLNYPWIEETDNPVYKNFLCN</sequence>
<dbReference type="Proteomes" id="UP001165960">
    <property type="component" value="Unassembled WGS sequence"/>
</dbReference>
<keyword evidence="1" id="KW-0456">Lyase</keyword>
<evidence type="ECO:0000313" key="1">
    <source>
        <dbReference type="EMBL" id="KAJ9089433.1"/>
    </source>
</evidence>
<proteinExistence type="predicted"/>
<organism evidence="1 2">
    <name type="scientific">Entomophthora muscae</name>
    <dbReference type="NCBI Taxonomy" id="34485"/>
    <lineage>
        <taxon>Eukaryota</taxon>
        <taxon>Fungi</taxon>
        <taxon>Fungi incertae sedis</taxon>
        <taxon>Zoopagomycota</taxon>
        <taxon>Entomophthoromycotina</taxon>
        <taxon>Entomophthoromycetes</taxon>
        <taxon>Entomophthorales</taxon>
        <taxon>Entomophthoraceae</taxon>
        <taxon>Entomophthora</taxon>
    </lineage>
</organism>
<dbReference type="EMBL" id="QTSX02000048">
    <property type="protein sequence ID" value="KAJ9089433.1"/>
    <property type="molecule type" value="Genomic_DNA"/>
</dbReference>
<accession>A0ACC2URH7</accession>
<protein>
    <submittedName>
        <fullName evidence="1">Threonine deaminase</fullName>
        <ecNumber evidence="1">4.3.1.19</ecNumber>
    </submittedName>
</protein>
<gene>
    <name evidence="1" type="primary">ILV1</name>
    <name evidence="1" type="ORF">DSO57_1013181</name>
</gene>
<evidence type="ECO:0000313" key="2">
    <source>
        <dbReference type="Proteomes" id="UP001165960"/>
    </source>
</evidence>